<evidence type="ECO:0000256" key="2">
    <source>
        <dbReference type="ARBA" id="ARBA00022908"/>
    </source>
</evidence>
<dbReference type="CDD" id="cd00799">
    <property type="entry name" value="INT_Cre_C"/>
    <property type="match status" value="1"/>
</dbReference>
<dbReference type="GO" id="GO:0006310">
    <property type="term" value="P:DNA recombination"/>
    <property type="evidence" value="ECO:0007669"/>
    <property type="project" value="UniProtKB-KW"/>
</dbReference>
<keyword evidence="1" id="KW-0159">Chromosome partition</keyword>
<evidence type="ECO:0000256" key="1">
    <source>
        <dbReference type="ARBA" id="ARBA00022829"/>
    </source>
</evidence>
<dbReference type="EMBL" id="BPQO01000029">
    <property type="protein sequence ID" value="GJD91572.1"/>
    <property type="molecule type" value="Genomic_DNA"/>
</dbReference>
<dbReference type="Gene3D" id="1.10.150.130">
    <property type="match status" value="1"/>
</dbReference>
<dbReference type="PANTHER" id="PTHR30349">
    <property type="entry name" value="PHAGE INTEGRASE-RELATED"/>
    <property type="match status" value="1"/>
</dbReference>
<sequence>MSAGALPSVMVDGRAAAHAFDGPEARARLARMVEDGTPKNTDRAYAADRRYFRSWYEISGFGEPELPIRADILIRFVVDHSEGLDPRVDAALVASGVKAKLGRLRISTISRRMAWVATWHRSNGYPSPLSGGPVQEALRMARKAAARRGFRPTKKKAALRETVQTLLANKAAPTAAEIRDDAMILFAFATGGRRRSEVAEARIEMLEEVDGEYVFHVGITKTEQEGSTRTVPVAGRAAGALRAWLGIVGASDGPIFRRVERDGRIGTRRLSDRTVARVVQRRAAAAGLDPKAFGGHSLRSGFITESGRQGKNIFDAMQLSGHKSMQSVVGYHQAGAALSNEAGRLMDL</sequence>
<gene>
    <name evidence="6" type="primary">xerC_5</name>
    <name evidence="6" type="ORF">BHAOGJBA_5120</name>
</gene>
<dbReference type="InterPro" id="IPR011010">
    <property type="entry name" value="DNA_brk_join_enz"/>
</dbReference>
<dbReference type="RefSeq" id="WP_238231544.1">
    <property type="nucleotide sequence ID" value="NZ_BPQO01000029.1"/>
</dbReference>
<dbReference type="SUPFAM" id="SSF47823">
    <property type="entry name" value="lambda integrase-like, N-terminal domain"/>
    <property type="match status" value="1"/>
</dbReference>
<feature type="domain" description="Tyr recombinase" evidence="5">
    <location>
        <begin position="153"/>
        <end position="344"/>
    </location>
</feature>
<keyword evidence="3" id="KW-0238">DNA-binding</keyword>
<dbReference type="InterPro" id="IPR010998">
    <property type="entry name" value="Integrase_recombinase_N"/>
</dbReference>
<dbReference type="PROSITE" id="PS51898">
    <property type="entry name" value="TYR_RECOMBINASE"/>
    <property type="match status" value="1"/>
</dbReference>
<dbReference type="Gene3D" id="1.10.443.10">
    <property type="entry name" value="Intergrase catalytic core"/>
    <property type="match status" value="1"/>
</dbReference>
<evidence type="ECO:0000259" key="5">
    <source>
        <dbReference type="PROSITE" id="PS51898"/>
    </source>
</evidence>
<proteinExistence type="predicted"/>
<evidence type="ECO:0000313" key="7">
    <source>
        <dbReference type="Proteomes" id="UP001055247"/>
    </source>
</evidence>
<comment type="caution">
    <text evidence="6">The sequence shown here is derived from an EMBL/GenBank/DDBJ whole genome shotgun (WGS) entry which is preliminary data.</text>
</comment>
<dbReference type="InterPro" id="IPR002104">
    <property type="entry name" value="Integrase_catalytic"/>
</dbReference>
<dbReference type="Proteomes" id="UP001055247">
    <property type="component" value="Unassembled WGS sequence"/>
</dbReference>
<protein>
    <submittedName>
        <fullName evidence="6">Tyrosine recombinase XerC</fullName>
    </submittedName>
</protein>
<keyword evidence="4" id="KW-0233">DNA recombination</keyword>
<organism evidence="6 7">
    <name type="scientific">Methylobacterium hispanicum</name>
    <dbReference type="NCBI Taxonomy" id="270350"/>
    <lineage>
        <taxon>Bacteria</taxon>
        <taxon>Pseudomonadati</taxon>
        <taxon>Pseudomonadota</taxon>
        <taxon>Alphaproteobacteria</taxon>
        <taxon>Hyphomicrobiales</taxon>
        <taxon>Methylobacteriaceae</taxon>
        <taxon>Methylobacterium</taxon>
    </lineage>
</organism>
<reference evidence="6" key="2">
    <citation type="submission" date="2021-08" db="EMBL/GenBank/DDBJ databases">
        <authorList>
            <person name="Tani A."/>
            <person name="Ola A."/>
            <person name="Ogura Y."/>
            <person name="Katsura K."/>
            <person name="Hayashi T."/>
        </authorList>
    </citation>
    <scope>NUCLEOTIDE SEQUENCE</scope>
    <source>
        <strain evidence="6">DSM 16372</strain>
    </source>
</reference>
<dbReference type="InterPro" id="IPR050090">
    <property type="entry name" value="Tyrosine_recombinase_XerCD"/>
</dbReference>
<dbReference type="SUPFAM" id="SSF56349">
    <property type="entry name" value="DNA breaking-rejoining enzymes"/>
    <property type="match status" value="1"/>
</dbReference>
<keyword evidence="7" id="KW-1185">Reference proteome</keyword>
<dbReference type="GO" id="GO:0003677">
    <property type="term" value="F:DNA binding"/>
    <property type="evidence" value="ECO:0007669"/>
    <property type="project" value="UniProtKB-KW"/>
</dbReference>
<name>A0AAV4ZTQ8_9HYPH</name>
<dbReference type="InterPro" id="IPR013762">
    <property type="entry name" value="Integrase-like_cat_sf"/>
</dbReference>
<dbReference type="Pfam" id="PF00589">
    <property type="entry name" value="Phage_integrase"/>
    <property type="match status" value="1"/>
</dbReference>
<dbReference type="GO" id="GO:0007059">
    <property type="term" value="P:chromosome segregation"/>
    <property type="evidence" value="ECO:0007669"/>
    <property type="project" value="UniProtKB-KW"/>
</dbReference>
<evidence type="ECO:0000256" key="3">
    <source>
        <dbReference type="ARBA" id="ARBA00023125"/>
    </source>
</evidence>
<dbReference type="PANTHER" id="PTHR30349:SF81">
    <property type="entry name" value="TYROSINE RECOMBINASE XERC"/>
    <property type="match status" value="1"/>
</dbReference>
<evidence type="ECO:0000256" key="4">
    <source>
        <dbReference type="ARBA" id="ARBA00023172"/>
    </source>
</evidence>
<dbReference type="GO" id="GO:0015074">
    <property type="term" value="P:DNA integration"/>
    <property type="evidence" value="ECO:0007669"/>
    <property type="project" value="UniProtKB-KW"/>
</dbReference>
<reference evidence="6" key="1">
    <citation type="journal article" date="2016" name="Front. Microbiol.">
        <title>Genome Sequence of the Piezophilic, Mesophilic Sulfate-Reducing Bacterium Desulfovibrio indicus J2T.</title>
        <authorList>
            <person name="Cao J."/>
            <person name="Maignien L."/>
            <person name="Shao Z."/>
            <person name="Alain K."/>
            <person name="Jebbar M."/>
        </authorList>
    </citation>
    <scope>NUCLEOTIDE SEQUENCE</scope>
    <source>
        <strain evidence="6">DSM 16372</strain>
    </source>
</reference>
<accession>A0AAV4ZTQ8</accession>
<keyword evidence="2" id="KW-0229">DNA integration</keyword>
<dbReference type="AlphaFoldDB" id="A0AAV4ZTQ8"/>
<evidence type="ECO:0000313" key="6">
    <source>
        <dbReference type="EMBL" id="GJD91572.1"/>
    </source>
</evidence>